<proteinExistence type="predicted"/>
<protein>
    <submittedName>
        <fullName evidence="1">30S ribosomal protein S11</fullName>
    </submittedName>
</protein>
<organism evidence="1">
    <name type="scientific">virus sp. ctmTa7</name>
    <dbReference type="NCBI Taxonomy" id="2828255"/>
    <lineage>
        <taxon>Viruses</taxon>
    </lineage>
</organism>
<reference evidence="1" key="1">
    <citation type="journal article" date="2021" name="Proc. Natl. Acad. Sci. U.S.A.">
        <title>A Catalog of Tens of Thousands of Viruses from Human Metagenomes Reveals Hidden Associations with Chronic Diseases.</title>
        <authorList>
            <person name="Tisza M.J."/>
            <person name="Buck C.B."/>
        </authorList>
    </citation>
    <scope>NUCLEOTIDE SEQUENCE</scope>
    <source>
        <strain evidence="1">CtmTa7</strain>
    </source>
</reference>
<sequence length="71" mass="8100">MNKCDWCNTDLYKATYYGDADFDMEHTIEGDNLVCLSILWNSKSKKFGLYAGGESEAFVNINYCPKCGRKL</sequence>
<keyword evidence="1" id="KW-0687">Ribonucleoprotein</keyword>
<keyword evidence="1" id="KW-0689">Ribosomal protein</keyword>
<accession>A0A8S5RCW1</accession>
<dbReference type="EMBL" id="BK059091">
    <property type="protein sequence ID" value="DAE28979.1"/>
    <property type="molecule type" value="Genomic_DNA"/>
</dbReference>
<evidence type="ECO:0000313" key="1">
    <source>
        <dbReference type="EMBL" id="DAE28979.1"/>
    </source>
</evidence>
<name>A0A8S5RCW1_9VIRU</name>